<dbReference type="GO" id="GO:0016787">
    <property type="term" value="F:hydrolase activity"/>
    <property type="evidence" value="ECO:0007669"/>
    <property type="project" value="UniProtKB-KW"/>
</dbReference>
<accession>A0A2H0UVY8</accession>
<dbReference type="Gene3D" id="3.30.428.10">
    <property type="entry name" value="HIT-like"/>
    <property type="match status" value="1"/>
</dbReference>
<reference evidence="2" key="1">
    <citation type="submission" date="2017-09" db="EMBL/GenBank/DDBJ databases">
        <title>Depth-based differentiation of microbial function through sediment-hosted aquifers and enrichment of novel symbionts in the deep terrestrial subsurface.</title>
        <authorList>
            <person name="Probst A.J."/>
            <person name="Ladd B."/>
            <person name="Jarett J.K."/>
            <person name="Geller-Mcgrath D.E."/>
            <person name="Sieber C.M.K."/>
            <person name="Emerson J.B."/>
            <person name="Anantharaman K."/>
            <person name="Thomas B.C."/>
            <person name="Malmstrom R."/>
            <person name="Stieglmeier M."/>
            <person name="Klingl A."/>
            <person name="Woyke T."/>
            <person name="Ryan C.M."/>
            <person name="Banfield J.F."/>
        </authorList>
    </citation>
    <scope>NUCLEOTIDE SEQUENCE [LARGE SCALE GENOMIC DNA]</scope>
</reference>
<comment type="caution">
    <text evidence="1">The sequence shown here is derived from an EMBL/GenBank/DDBJ whole genome shotgun (WGS) entry which is preliminary data.</text>
</comment>
<evidence type="ECO:0000313" key="1">
    <source>
        <dbReference type="EMBL" id="PIR91006.1"/>
    </source>
</evidence>
<dbReference type="InterPro" id="IPR036265">
    <property type="entry name" value="HIT-like_sf"/>
</dbReference>
<gene>
    <name evidence="1" type="ORF">COU03_03410</name>
</gene>
<dbReference type="SUPFAM" id="SSF54197">
    <property type="entry name" value="HIT-like"/>
    <property type="match status" value="1"/>
</dbReference>
<sequence>MPEKILFPNEKIIITEFFDVHQDWMMPISGFFIIKPLRKIRSVTELNDDEAIDFINLIRKVRLGMKDILGIETVYLFQSEDSRHGFHLWMFPRHQWMEQFGRKIESVKPIMNYAKKNMANEETFQQVREAVAKTRDYLENFQL</sequence>
<organism evidence="1 2">
    <name type="scientific">bacterium (Candidatus Gribaldobacteria) CG10_big_fil_rev_8_21_14_0_10_41_12</name>
    <dbReference type="NCBI Taxonomy" id="2014277"/>
    <lineage>
        <taxon>Bacteria</taxon>
        <taxon>Candidatus Gribaldobacteria</taxon>
    </lineage>
</organism>
<name>A0A2H0UVY8_9BACT</name>
<dbReference type="AlphaFoldDB" id="A0A2H0UVY8"/>
<evidence type="ECO:0000313" key="2">
    <source>
        <dbReference type="Proteomes" id="UP000228906"/>
    </source>
</evidence>
<dbReference type="EMBL" id="PFAV01000062">
    <property type="protein sequence ID" value="PIR91006.1"/>
    <property type="molecule type" value="Genomic_DNA"/>
</dbReference>
<protein>
    <submittedName>
        <fullName evidence="1">Diadenosine tetraphosphate hydrolase</fullName>
    </submittedName>
</protein>
<proteinExistence type="predicted"/>
<dbReference type="Proteomes" id="UP000228906">
    <property type="component" value="Unassembled WGS sequence"/>
</dbReference>
<keyword evidence="1" id="KW-0378">Hydrolase</keyword>